<evidence type="ECO:0000313" key="1">
    <source>
        <dbReference type="EMBL" id="NAW34717.1"/>
    </source>
</evidence>
<sequence length="232" mass="26687">MTAAAISKVKRKAKQAASDLNKRIKAAGKEKVFCIGRNKTGTTSLKAAFEALGYPVGNQRKAEVLTGTHYFEANFQPIVDYCKSAQVFQDVPFSYPETYKHLDKAYPGSKFILTVRDDAEQWYRSITRFHAKNFGKDGRIPTAEDLKAAQYVWPGFMYNVVRVHGTTDDDPYNKETMIAHYERYNREVIEYFKDRPNDLLVINVAEKDAYQKFVEFLGVDSSFDDFPWENRT</sequence>
<keyword evidence="2" id="KW-1185">Reference proteome</keyword>
<dbReference type="SUPFAM" id="SSF52540">
    <property type="entry name" value="P-loop containing nucleoside triphosphate hydrolases"/>
    <property type="match status" value="1"/>
</dbReference>
<comment type="caution">
    <text evidence="1">The sequence shown here is derived from an EMBL/GenBank/DDBJ whole genome shotgun (WGS) entry which is preliminary data.</text>
</comment>
<gene>
    <name evidence="1" type="ORF">GRB96_09835</name>
</gene>
<dbReference type="Pfam" id="PF17784">
    <property type="entry name" value="Sulfotransfer_4"/>
    <property type="match status" value="1"/>
</dbReference>
<dbReference type="PANTHER" id="PTHR36978:SF4">
    <property type="entry name" value="P-LOOP CONTAINING NUCLEOSIDE TRIPHOSPHATE HYDROLASE PROTEIN"/>
    <property type="match status" value="1"/>
</dbReference>
<reference evidence="1 2" key="1">
    <citation type="submission" date="2019-12" db="EMBL/GenBank/DDBJ databases">
        <title>Draft genome sequencing of Halomonas alimentaria DSM 15356.</title>
        <authorList>
            <person name="Pandiyan K."/>
            <person name="Kushwaha P."/>
            <person name="Gowdham M."/>
            <person name="Chakdar H."/>
            <person name="Singh A."/>
            <person name="Kumar M."/>
            <person name="Saxena A.K."/>
        </authorList>
    </citation>
    <scope>NUCLEOTIDE SEQUENCE [LARGE SCALE GENOMIC DNA]</scope>
    <source>
        <strain evidence="1 2">DSM 15356</strain>
    </source>
</reference>
<dbReference type="AlphaFoldDB" id="A0A7X4W5E0"/>
<dbReference type="InterPro" id="IPR027417">
    <property type="entry name" value="P-loop_NTPase"/>
</dbReference>
<dbReference type="RefSeq" id="WP_161431977.1">
    <property type="nucleotide sequence ID" value="NZ_WUTT01000001.1"/>
</dbReference>
<protein>
    <recommendedName>
        <fullName evidence="3">Sulfotransferase domain-containing protein</fullName>
    </recommendedName>
</protein>
<dbReference type="Proteomes" id="UP000487929">
    <property type="component" value="Unassembled WGS sequence"/>
</dbReference>
<dbReference type="PANTHER" id="PTHR36978">
    <property type="entry name" value="P-LOOP CONTAINING NUCLEOTIDE TRIPHOSPHATE HYDROLASE"/>
    <property type="match status" value="1"/>
</dbReference>
<dbReference type="OrthoDB" id="255821at2"/>
<dbReference type="EMBL" id="WUTT01000001">
    <property type="protein sequence ID" value="NAW34717.1"/>
    <property type="molecule type" value="Genomic_DNA"/>
</dbReference>
<organism evidence="1 2">
    <name type="scientific">Halomonas alimentaria</name>
    <dbReference type="NCBI Taxonomy" id="147248"/>
    <lineage>
        <taxon>Bacteria</taxon>
        <taxon>Pseudomonadati</taxon>
        <taxon>Pseudomonadota</taxon>
        <taxon>Gammaproteobacteria</taxon>
        <taxon>Oceanospirillales</taxon>
        <taxon>Halomonadaceae</taxon>
        <taxon>Halomonas</taxon>
    </lineage>
</organism>
<name>A0A7X4W5E0_9GAMM</name>
<dbReference type="InterPro" id="IPR040632">
    <property type="entry name" value="Sulfotransfer_4"/>
</dbReference>
<evidence type="ECO:0008006" key="3">
    <source>
        <dbReference type="Google" id="ProtNLM"/>
    </source>
</evidence>
<proteinExistence type="predicted"/>
<accession>A0A7X4W5E0</accession>
<evidence type="ECO:0000313" key="2">
    <source>
        <dbReference type="Proteomes" id="UP000487929"/>
    </source>
</evidence>
<dbReference type="Gene3D" id="3.40.50.300">
    <property type="entry name" value="P-loop containing nucleotide triphosphate hydrolases"/>
    <property type="match status" value="1"/>
</dbReference>